<sequence>MTEKTEIQKHSIQERVAKRVQQSAKPIELR</sequence>
<name>A0A382CCE9_9ZZZZ</name>
<feature type="region of interest" description="Disordered" evidence="1">
    <location>
        <begin position="1"/>
        <end position="30"/>
    </location>
</feature>
<accession>A0A382CCE9</accession>
<evidence type="ECO:0000256" key="1">
    <source>
        <dbReference type="SAM" id="MobiDB-lite"/>
    </source>
</evidence>
<feature type="compositionally biased region" description="Basic and acidic residues" evidence="1">
    <location>
        <begin position="1"/>
        <end position="17"/>
    </location>
</feature>
<organism evidence="2">
    <name type="scientific">marine metagenome</name>
    <dbReference type="NCBI Taxonomy" id="408172"/>
    <lineage>
        <taxon>unclassified sequences</taxon>
        <taxon>metagenomes</taxon>
        <taxon>ecological metagenomes</taxon>
    </lineage>
</organism>
<feature type="non-terminal residue" evidence="2">
    <location>
        <position position="30"/>
    </location>
</feature>
<reference evidence="2" key="1">
    <citation type="submission" date="2018-05" db="EMBL/GenBank/DDBJ databases">
        <authorList>
            <person name="Lanie J.A."/>
            <person name="Ng W.-L."/>
            <person name="Kazmierczak K.M."/>
            <person name="Andrzejewski T.M."/>
            <person name="Davidsen T.M."/>
            <person name="Wayne K.J."/>
            <person name="Tettelin H."/>
            <person name="Glass J.I."/>
            <person name="Rusch D."/>
            <person name="Podicherti R."/>
            <person name="Tsui H.-C.T."/>
            <person name="Winkler M.E."/>
        </authorList>
    </citation>
    <scope>NUCLEOTIDE SEQUENCE</scope>
</reference>
<dbReference type="EMBL" id="UINC01033557">
    <property type="protein sequence ID" value="SVB23027.1"/>
    <property type="molecule type" value="Genomic_DNA"/>
</dbReference>
<gene>
    <name evidence="2" type="ORF">METZ01_LOCUS175881</name>
</gene>
<evidence type="ECO:0000313" key="2">
    <source>
        <dbReference type="EMBL" id="SVB23027.1"/>
    </source>
</evidence>
<proteinExistence type="predicted"/>
<dbReference type="AlphaFoldDB" id="A0A382CCE9"/>
<protein>
    <submittedName>
        <fullName evidence="2">Uncharacterized protein</fullName>
    </submittedName>
</protein>